<evidence type="ECO:0000256" key="1">
    <source>
        <dbReference type="ARBA" id="ARBA00004496"/>
    </source>
</evidence>
<dbReference type="PROSITE" id="PS51257">
    <property type="entry name" value="PROKAR_LIPOPROTEIN"/>
    <property type="match status" value="1"/>
</dbReference>
<gene>
    <name evidence="6" type="primary">cmr5</name>
    <name evidence="6" type="ORF">JFN88_22160</name>
</gene>
<comment type="subcellular location">
    <subcellularLocation>
        <location evidence="1">Cytoplasm</location>
    </subcellularLocation>
</comment>
<sequence length="123" mass="14135">MKSVQHHYAATALACIENIKSTSLQQQQQYGSLCHRFPSMVMLNGLRLTVTFFSSDKGMRSQYLDDISRALNVNLRKQIPDEMDKYRLLTRQVLAASVWYKRYAEAILGVTQSDAVEEERDES</sequence>
<evidence type="ECO:0000256" key="2">
    <source>
        <dbReference type="ARBA" id="ARBA00006161"/>
    </source>
</evidence>
<name>A0A934MSG9_9BACL</name>
<dbReference type="Pfam" id="PF09701">
    <property type="entry name" value="Cas_Cmr5"/>
    <property type="match status" value="1"/>
</dbReference>
<dbReference type="RefSeq" id="WP_199021518.1">
    <property type="nucleotide sequence ID" value="NZ_JAELUP010000107.1"/>
</dbReference>
<evidence type="ECO:0000313" key="7">
    <source>
        <dbReference type="Proteomes" id="UP000640274"/>
    </source>
</evidence>
<evidence type="ECO:0000256" key="5">
    <source>
        <dbReference type="ARBA" id="ARBA00030001"/>
    </source>
</evidence>
<keyword evidence="4" id="KW-0051">Antiviral defense</keyword>
<evidence type="ECO:0000256" key="3">
    <source>
        <dbReference type="ARBA" id="ARBA00022490"/>
    </source>
</evidence>
<dbReference type="SUPFAM" id="SSF158568">
    <property type="entry name" value="AF1862-like"/>
    <property type="match status" value="1"/>
</dbReference>
<evidence type="ECO:0000313" key="6">
    <source>
        <dbReference type="EMBL" id="MBJ6363923.1"/>
    </source>
</evidence>
<reference evidence="6" key="1">
    <citation type="submission" date="2020-12" db="EMBL/GenBank/DDBJ databases">
        <authorList>
            <person name="Huq M.A."/>
        </authorList>
    </citation>
    <scope>NUCLEOTIDE SEQUENCE</scope>
    <source>
        <strain evidence="6">MAHUQ-46</strain>
    </source>
</reference>
<protein>
    <recommendedName>
        <fullName evidence="5">CRISPR type III-B/RAMP module-associated protein Cmr5</fullName>
    </recommendedName>
</protein>
<evidence type="ECO:0000256" key="4">
    <source>
        <dbReference type="ARBA" id="ARBA00023118"/>
    </source>
</evidence>
<dbReference type="GO" id="GO:0005737">
    <property type="term" value="C:cytoplasm"/>
    <property type="evidence" value="ECO:0007669"/>
    <property type="project" value="UniProtKB-SubCell"/>
</dbReference>
<organism evidence="6 7">
    <name type="scientific">Paenibacillus roseus</name>
    <dbReference type="NCBI Taxonomy" id="2798579"/>
    <lineage>
        <taxon>Bacteria</taxon>
        <taxon>Bacillati</taxon>
        <taxon>Bacillota</taxon>
        <taxon>Bacilli</taxon>
        <taxon>Bacillales</taxon>
        <taxon>Paenibacillaceae</taxon>
        <taxon>Paenibacillus</taxon>
    </lineage>
</organism>
<dbReference type="Proteomes" id="UP000640274">
    <property type="component" value="Unassembled WGS sequence"/>
</dbReference>
<comment type="caution">
    <text evidence="6">The sequence shown here is derived from an EMBL/GenBank/DDBJ whole genome shotgun (WGS) entry which is preliminary data.</text>
</comment>
<accession>A0A934MSG9</accession>
<dbReference type="InterPro" id="IPR023101">
    <property type="entry name" value="AF1862-like_dom_sf"/>
</dbReference>
<dbReference type="Gene3D" id="1.10.520.30">
    <property type="entry name" value="AF1862-like domain"/>
    <property type="match status" value="1"/>
</dbReference>
<dbReference type="NCBIfam" id="TIGR01881">
    <property type="entry name" value="cas_Cmr5"/>
    <property type="match status" value="1"/>
</dbReference>
<dbReference type="InterPro" id="IPR010160">
    <property type="entry name" value="CRISPR-assoc_prot_Cmr5"/>
</dbReference>
<comment type="similarity">
    <text evidence="2">Belongs to the CRISPR system Cmr5 family.</text>
</comment>
<dbReference type="GO" id="GO:0051607">
    <property type="term" value="P:defense response to virus"/>
    <property type="evidence" value="ECO:0007669"/>
    <property type="project" value="UniProtKB-KW"/>
</dbReference>
<keyword evidence="3" id="KW-0963">Cytoplasm</keyword>
<dbReference type="AlphaFoldDB" id="A0A934MSG9"/>
<proteinExistence type="inferred from homology"/>
<dbReference type="EMBL" id="JAELUP010000107">
    <property type="protein sequence ID" value="MBJ6363923.1"/>
    <property type="molecule type" value="Genomic_DNA"/>
</dbReference>
<keyword evidence="7" id="KW-1185">Reference proteome</keyword>